<evidence type="ECO:0000256" key="6">
    <source>
        <dbReference type="ARBA" id="ARBA00023136"/>
    </source>
</evidence>
<sequence length="405" mass="43809">MASSFSDIVRAVAQQMIVMLPDGVKPSTCLVHHDPELGVQSNSYNCGVYVLLEFEMFCGSEPLGHLAKKTLQRMRHRYLRMRRGPTITAGLGRFKYQYKNSANAVVPAAIEAGLKIELGMWVDSSASSFETEKAAFKTLLDTGIVQSEHIVGIHVSSEAVYRKDITVDVAISHLEEIRTLCKANSGAAGIPLTIADIGDTYSAYPQLIEAVDYVSANYFPFWEKTDIDVAADSFYKRFSALVATASTYNKEVIIGETGWASDGVGAGASPATAANAAKFFYNFYTLATEKKLTYYYFSAFDEPWKLPTLEANETVEAYFGLFTHEGVLKDAVAAKFDNATSSSVDGSNSGTTTLVGSTTTTDGDNATPNETTSDDATQDVTTSGDVEDNTSTSMTTTQSHNDCAM</sequence>
<dbReference type="VEuPathDB" id="FungiDB:PITG_04131"/>
<feature type="compositionally biased region" description="Polar residues" evidence="14">
    <location>
        <begin position="378"/>
        <end position="405"/>
    </location>
</feature>
<evidence type="ECO:0000256" key="4">
    <source>
        <dbReference type="ARBA" id="ARBA00022475"/>
    </source>
</evidence>
<dbReference type="InParanoid" id="D0N0M4"/>
<accession>D0N0M4</accession>
<evidence type="ECO:0000313" key="16">
    <source>
        <dbReference type="Proteomes" id="UP000006643"/>
    </source>
</evidence>
<evidence type="ECO:0000256" key="13">
    <source>
        <dbReference type="ARBA" id="ARBA00043078"/>
    </source>
</evidence>
<keyword evidence="8" id="KW-0119">Carbohydrate metabolism</keyword>
<dbReference type="KEGG" id="pif:PITG_04131"/>
<evidence type="ECO:0000256" key="12">
    <source>
        <dbReference type="ARBA" id="ARBA00042373"/>
    </source>
</evidence>
<dbReference type="GeneID" id="9479543"/>
<dbReference type="PANTHER" id="PTHR16631">
    <property type="entry name" value="GLUCAN 1,3-BETA-GLUCOSIDASE"/>
    <property type="match status" value="1"/>
</dbReference>
<dbReference type="GO" id="GO:0042973">
    <property type="term" value="F:glucan endo-1,3-beta-D-glucosidase activity"/>
    <property type="evidence" value="ECO:0007669"/>
    <property type="project" value="UniProtKB-EC"/>
</dbReference>
<name>D0N0M4_PHYIT</name>
<evidence type="ECO:0000256" key="1">
    <source>
        <dbReference type="ARBA" id="ARBA00000382"/>
    </source>
</evidence>
<keyword evidence="6" id="KW-0472">Membrane</keyword>
<dbReference type="PANTHER" id="PTHR16631:SF17">
    <property type="entry name" value="GLUCAN ENDO-1,3-BETA-GLUCOSIDASE BTGC"/>
    <property type="match status" value="1"/>
</dbReference>
<keyword evidence="9" id="KW-0961">Cell wall biogenesis/degradation</keyword>
<dbReference type="OrthoDB" id="77201at2759"/>
<dbReference type="EMBL" id="DS028122">
    <property type="protein sequence ID" value="EEY67187.1"/>
    <property type="molecule type" value="Genomic_DNA"/>
</dbReference>
<protein>
    <recommendedName>
        <fullName evidence="3">glucan endo-1,3-beta-D-glucosidase</fullName>
        <ecNumber evidence="3">3.2.1.39</ecNumber>
    </recommendedName>
    <alternativeName>
        <fullName evidence="13">Endo-1,3-beta-glucanase btgC</fullName>
    </alternativeName>
    <alternativeName>
        <fullName evidence="12">Laminarinase btgC</fullName>
    </alternativeName>
</protein>
<dbReference type="GO" id="GO:0005886">
    <property type="term" value="C:plasma membrane"/>
    <property type="evidence" value="ECO:0007669"/>
    <property type="project" value="UniProtKB-SubCell"/>
</dbReference>
<feature type="compositionally biased region" description="Low complexity" evidence="14">
    <location>
        <begin position="346"/>
        <end position="361"/>
    </location>
</feature>
<feature type="region of interest" description="Disordered" evidence="14">
    <location>
        <begin position="340"/>
        <end position="405"/>
    </location>
</feature>
<dbReference type="InterPro" id="IPR050732">
    <property type="entry name" value="Beta-glucan_modifiers"/>
</dbReference>
<evidence type="ECO:0000256" key="7">
    <source>
        <dbReference type="ARBA" id="ARBA00023180"/>
    </source>
</evidence>
<evidence type="ECO:0000256" key="2">
    <source>
        <dbReference type="ARBA" id="ARBA00004236"/>
    </source>
</evidence>
<dbReference type="EC" id="3.2.1.39" evidence="3"/>
<keyword evidence="7" id="KW-0325">Glycoprotein</keyword>
<evidence type="ECO:0000256" key="8">
    <source>
        <dbReference type="ARBA" id="ARBA00023277"/>
    </source>
</evidence>
<dbReference type="GO" id="GO:0071555">
    <property type="term" value="P:cell wall organization"/>
    <property type="evidence" value="ECO:0007669"/>
    <property type="project" value="UniProtKB-KW"/>
</dbReference>
<evidence type="ECO:0000256" key="10">
    <source>
        <dbReference type="ARBA" id="ARBA00023326"/>
    </source>
</evidence>
<dbReference type="Gene3D" id="3.20.20.80">
    <property type="entry name" value="Glycosidases"/>
    <property type="match status" value="1"/>
</dbReference>
<keyword evidence="5 15" id="KW-0378">Hydrolase</keyword>
<keyword evidence="10" id="KW-0624">Polysaccharide degradation</keyword>
<keyword evidence="4" id="KW-1003">Cell membrane</keyword>
<evidence type="ECO:0000256" key="11">
    <source>
        <dbReference type="ARBA" id="ARBA00037649"/>
    </source>
</evidence>
<proteinExistence type="predicted"/>
<dbReference type="GO" id="GO:0000272">
    <property type="term" value="P:polysaccharide catabolic process"/>
    <property type="evidence" value="ECO:0007669"/>
    <property type="project" value="UniProtKB-KW"/>
</dbReference>
<dbReference type="Proteomes" id="UP000006643">
    <property type="component" value="Unassembled WGS sequence"/>
</dbReference>
<organism evidence="15 16">
    <name type="scientific">Phytophthora infestans (strain T30-4)</name>
    <name type="common">Potato late blight agent</name>
    <dbReference type="NCBI Taxonomy" id="403677"/>
    <lineage>
        <taxon>Eukaryota</taxon>
        <taxon>Sar</taxon>
        <taxon>Stramenopiles</taxon>
        <taxon>Oomycota</taxon>
        <taxon>Peronosporomycetes</taxon>
        <taxon>Peronosporales</taxon>
        <taxon>Peronosporaceae</taxon>
        <taxon>Phytophthora</taxon>
    </lineage>
</organism>
<dbReference type="SUPFAM" id="SSF51445">
    <property type="entry name" value="(Trans)glycosidases"/>
    <property type="match status" value="1"/>
</dbReference>
<evidence type="ECO:0000256" key="9">
    <source>
        <dbReference type="ARBA" id="ARBA00023316"/>
    </source>
</evidence>
<dbReference type="InterPro" id="IPR017853">
    <property type="entry name" value="GH"/>
</dbReference>
<dbReference type="AlphaFoldDB" id="D0N0M4"/>
<reference evidence="16" key="1">
    <citation type="journal article" date="2009" name="Nature">
        <title>Genome sequence and analysis of the Irish potato famine pathogen Phytophthora infestans.</title>
        <authorList>
            <consortium name="The Broad Institute Genome Sequencing Platform"/>
            <person name="Haas B.J."/>
            <person name="Kamoun S."/>
            <person name="Zody M.C."/>
            <person name="Jiang R.H."/>
            <person name="Handsaker R.E."/>
            <person name="Cano L.M."/>
            <person name="Grabherr M."/>
            <person name="Kodira C.D."/>
            <person name="Raffaele S."/>
            <person name="Torto-Alalibo T."/>
            <person name="Bozkurt T.O."/>
            <person name="Ah-Fong A.M."/>
            <person name="Alvarado L."/>
            <person name="Anderson V.L."/>
            <person name="Armstrong M.R."/>
            <person name="Avrova A."/>
            <person name="Baxter L."/>
            <person name="Beynon J."/>
            <person name="Boevink P.C."/>
            <person name="Bollmann S.R."/>
            <person name="Bos J.I."/>
            <person name="Bulone V."/>
            <person name="Cai G."/>
            <person name="Cakir C."/>
            <person name="Carrington J.C."/>
            <person name="Chawner M."/>
            <person name="Conti L."/>
            <person name="Costanzo S."/>
            <person name="Ewan R."/>
            <person name="Fahlgren N."/>
            <person name="Fischbach M.A."/>
            <person name="Fugelstad J."/>
            <person name="Gilroy E.M."/>
            <person name="Gnerre S."/>
            <person name="Green P.J."/>
            <person name="Grenville-Briggs L.J."/>
            <person name="Griffith J."/>
            <person name="Grunwald N.J."/>
            <person name="Horn K."/>
            <person name="Horner N.R."/>
            <person name="Hu C.H."/>
            <person name="Huitema E."/>
            <person name="Jeong D.H."/>
            <person name="Jones A.M."/>
            <person name="Jones J.D."/>
            <person name="Jones R.W."/>
            <person name="Karlsson E.K."/>
            <person name="Kunjeti S.G."/>
            <person name="Lamour K."/>
            <person name="Liu Z."/>
            <person name="Ma L."/>
            <person name="Maclean D."/>
            <person name="Chibucos M.C."/>
            <person name="McDonald H."/>
            <person name="McWalters J."/>
            <person name="Meijer H.J."/>
            <person name="Morgan W."/>
            <person name="Morris P.F."/>
            <person name="Munro C.A."/>
            <person name="O'Neill K."/>
            <person name="Ospina-Giraldo M."/>
            <person name="Pinzon A."/>
            <person name="Pritchard L."/>
            <person name="Ramsahoye B."/>
            <person name="Ren Q."/>
            <person name="Restrepo S."/>
            <person name="Roy S."/>
            <person name="Sadanandom A."/>
            <person name="Savidor A."/>
            <person name="Schornack S."/>
            <person name="Schwartz D.C."/>
            <person name="Schumann U.D."/>
            <person name="Schwessinger B."/>
            <person name="Seyer L."/>
            <person name="Sharpe T."/>
            <person name="Silvar C."/>
            <person name="Song J."/>
            <person name="Studholme D.J."/>
            <person name="Sykes S."/>
            <person name="Thines M."/>
            <person name="van de Vondervoort P.J."/>
            <person name="Phuntumart V."/>
            <person name="Wawra S."/>
            <person name="Weide R."/>
            <person name="Win J."/>
            <person name="Young C."/>
            <person name="Zhou S."/>
            <person name="Fry W."/>
            <person name="Meyers B.C."/>
            <person name="van West P."/>
            <person name="Ristaino J."/>
            <person name="Govers F."/>
            <person name="Birch P.R."/>
            <person name="Whisson S.C."/>
            <person name="Judelson H.S."/>
            <person name="Nusbaum C."/>
        </authorList>
    </citation>
    <scope>NUCLEOTIDE SEQUENCE [LARGE SCALE GENOMIC DNA]</scope>
    <source>
        <strain evidence="16">T30-4</strain>
    </source>
</reference>
<evidence type="ECO:0000256" key="5">
    <source>
        <dbReference type="ARBA" id="ARBA00022801"/>
    </source>
</evidence>
<evidence type="ECO:0000256" key="3">
    <source>
        <dbReference type="ARBA" id="ARBA00012780"/>
    </source>
</evidence>
<dbReference type="RefSeq" id="XP_002905835.1">
    <property type="nucleotide sequence ID" value="XM_002905789.1"/>
</dbReference>
<comment type="function">
    <text evidence="11">Glucanases play a role in cell expansion during growth, in cell-cell fusion during mating, and in spore release during sporulation. This enzyme may be involved in beta-glucan degradation. Active on laminarin and lichenan.</text>
</comment>
<comment type="catalytic activity">
    <reaction evidence="1">
        <text>Hydrolysis of (1-&gt;3)-beta-D-glucosidic linkages in (1-&gt;3)-beta-D-glucans.</text>
        <dbReference type="EC" id="3.2.1.39"/>
    </reaction>
</comment>
<evidence type="ECO:0000256" key="14">
    <source>
        <dbReference type="SAM" id="MobiDB-lite"/>
    </source>
</evidence>
<evidence type="ECO:0000313" key="15">
    <source>
        <dbReference type="EMBL" id="EEY67187.1"/>
    </source>
</evidence>
<comment type="subcellular location">
    <subcellularLocation>
        <location evidence="2">Cell membrane</location>
    </subcellularLocation>
</comment>
<dbReference type="STRING" id="403677.D0N0M4"/>
<feature type="compositionally biased region" description="Polar residues" evidence="14">
    <location>
        <begin position="362"/>
        <end position="371"/>
    </location>
</feature>
<keyword evidence="16" id="KW-1185">Reference proteome</keyword>
<gene>
    <name evidence="15" type="ORF">PITG_04131</name>
</gene>